<dbReference type="Proteomes" id="UP000063789">
    <property type="component" value="Chromosome"/>
</dbReference>
<dbReference type="PANTHER" id="PTHR36151">
    <property type="entry name" value="BLR2777 PROTEIN"/>
    <property type="match status" value="1"/>
</dbReference>
<dbReference type="PANTHER" id="PTHR36151:SF3">
    <property type="entry name" value="ER-BOUND OXYGENASE MPAB_MPAB'_RUBBER OXYGENASE CATALYTIC DOMAIN-CONTAINING PROTEIN"/>
    <property type="match status" value="1"/>
</dbReference>
<evidence type="ECO:0000313" key="3">
    <source>
        <dbReference type="EMBL" id="ALG86299.1"/>
    </source>
</evidence>
<evidence type="ECO:0000256" key="1">
    <source>
        <dbReference type="SAM" id="MobiDB-lite"/>
    </source>
</evidence>
<dbReference type="GO" id="GO:0016491">
    <property type="term" value="F:oxidoreductase activity"/>
    <property type="evidence" value="ECO:0007669"/>
    <property type="project" value="InterPro"/>
</dbReference>
<feature type="region of interest" description="Disordered" evidence="1">
    <location>
        <begin position="1"/>
        <end position="20"/>
    </location>
</feature>
<dbReference type="EMBL" id="CP011853">
    <property type="protein sequence ID" value="ALG86299.1"/>
    <property type="molecule type" value="Genomic_DNA"/>
</dbReference>
<dbReference type="PATRIC" id="fig|1136941.3.peg.4025"/>
<dbReference type="STRING" id="1136941.ACH46_19665"/>
<proteinExistence type="predicted"/>
<name>A0A0N9NF31_9ACTN</name>
<dbReference type="RefSeq" id="WP_062394478.1">
    <property type="nucleotide sequence ID" value="NZ_CP011853.1"/>
</dbReference>
<evidence type="ECO:0000313" key="4">
    <source>
        <dbReference type="Proteomes" id="UP000063789"/>
    </source>
</evidence>
<dbReference type="InterPro" id="IPR018713">
    <property type="entry name" value="MPAB/Lcp_cat_dom"/>
</dbReference>
<reference evidence="3 4" key="2">
    <citation type="journal article" date="2017" name="Int. J. Syst. Evol. Microbiol.">
        <title>Gordonia phthalatica sp. nov., a di-n-butyl phthalate-degrading bacterium isolated from activated sludge.</title>
        <authorList>
            <person name="Jin D."/>
            <person name="Kong X."/>
            <person name="Jia M."/>
            <person name="Yu X."/>
            <person name="Wang X."/>
            <person name="Zhuang X."/>
            <person name="Deng Y."/>
            <person name="Bai Z."/>
        </authorList>
    </citation>
    <scope>NUCLEOTIDE SEQUENCE [LARGE SCALE GENOMIC DNA]</scope>
    <source>
        <strain evidence="3 4">QH-11</strain>
    </source>
</reference>
<keyword evidence="4" id="KW-1185">Reference proteome</keyword>
<reference evidence="4" key="1">
    <citation type="submission" date="2015-06" db="EMBL/GenBank/DDBJ databases">
        <title>Complete genome sequence and metabolic analysis of phthalate degradation pathway in Gordonia sp. QH-11.</title>
        <authorList>
            <person name="Jin D."/>
            <person name="Kong X."/>
            <person name="Bai Z."/>
        </authorList>
    </citation>
    <scope>NUCLEOTIDE SEQUENCE [LARGE SCALE GENOMIC DNA]</scope>
    <source>
        <strain evidence="4">QH-11</strain>
    </source>
</reference>
<dbReference type="KEGG" id="goq:ACH46_19665"/>
<gene>
    <name evidence="3" type="ORF">ACH46_19665</name>
</gene>
<dbReference type="Pfam" id="PF09995">
    <property type="entry name" value="MPAB_Lcp_cat"/>
    <property type="match status" value="1"/>
</dbReference>
<sequence length="287" mass="32660">MTAEAIDPPPSHAASRRTELDEQTVPDLDMIGLALLGGPANVIMQLAVPAVGYGVFESKVDSGNLFKVPIKRTRTTLAYLAVAAMGSAEDRRRYRQAVNRAHTRVRSDADSPVKYNAFDPKLQLWVAACLYRGWEDSQRFFGDPSRITEEAYRQGAVMGTTLQMAPEMWPATRADFQKYWTETVEGLEIDDTIRDYLLRIVRMDFMPRPVALAMGWFSETMTIGFLPEEFRDKMGIHPSPMQDRVFQAHNAIARRALRVLPRPLKQFPFNLLLADVRWRMRTGRPLV</sequence>
<feature type="domain" description="ER-bound oxygenase mpaB/mpaB'/Rubber oxygenase catalytic" evidence="2">
    <location>
        <begin position="32"/>
        <end position="254"/>
    </location>
</feature>
<organism evidence="3 4">
    <name type="scientific">Gordonia phthalatica</name>
    <dbReference type="NCBI Taxonomy" id="1136941"/>
    <lineage>
        <taxon>Bacteria</taxon>
        <taxon>Bacillati</taxon>
        <taxon>Actinomycetota</taxon>
        <taxon>Actinomycetes</taxon>
        <taxon>Mycobacteriales</taxon>
        <taxon>Gordoniaceae</taxon>
        <taxon>Gordonia</taxon>
    </lineage>
</organism>
<evidence type="ECO:0000259" key="2">
    <source>
        <dbReference type="Pfam" id="PF09995"/>
    </source>
</evidence>
<dbReference type="AlphaFoldDB" id="A0A0N9NF31"/>
<protein>
    <recommendedName>
        <fullName evidence="2">ER-bound oxygenase mpaB/mpaB'/Rubber oxygenase catalytic domain-containing protein</fullName>
    </recommendedName>
</protein>
<dbReference type="OrthoDB" id="3422701at2"/>
<accession>A0A0N9NF31</accession>